<dbReference type="SUPFAM" id="SSF69065">
    <property type="entry name" value="RNase III domain-like"/>
    <property type="match status" value="1"/>
</dbReference>
<evidence type="ECO:0000256" key="1">
    <source>
        <dbReference type="ARBA" id="ARBA00000109"/>
    </source>
</evidence>
<comment type="catalytic activity">
    <reaction evidence="1 9">
        <text>Endonucleolytic cleavage to 5'-phosphomonoester.</text>
        <dbReference type="EC" id="3.1.26.3"/>
    </reaction>
</comment>
<dbReference type="HAMAP" id="MF_00104">
    <property type="entry name" value="RNase_III"/>
    <property type="match status" value="1"/>
</dbReference>
<dbReference type="GO" id="GO:0006397">
    <property type="term" value="P:mRNA processing"/>
    <property type="evidence" value="ECO:0007669"/>
    <property type="project" value="UniProtKB-UniRule"/>
</dbReference>
<keyword evidence="8 9" id="KW-0694">RNA-binding</keyword>
<protein>
    <recommendedName>
        <fullName evidence="9">Ribonuclease 3</fullName>
        <ecNumber evidence="9">3.1.26.3</ecNumber>
    </recommendedName>
    <alternativeName>
        <fullName evidence="9">Ribonuclease III</fullName>
        <shortName evidence="9">RNase III</shortName>
    </alternativeName>
</protein>
<dbReference type="PANTHER" id="PTHR11207">
    <property type="entry name" value="RIBONUCLEASE III"/>
    <property type="match status" value="1"/>
</dbReference>
<gene>
    <name evidence="9" type="primary">rnc</name>
    <name evidence="12" type="ORF">IX53_05200</name>
</gene>
<comment type="subcellular location">
    <subcellularLocation>
        <location evidence="9">Cytoplasm</location>
    </subcellularLocation>
</comment>
<dbReference type="PANTHER" id="PTHR11207:SF0">
    <property type="entry name" value="RIBONUCLEASE 3"/>
    <property type="match status" value="1"/>
</dbReference>
<dbReference type="GO" id="GO:0008033">
    <property type="term" value="P:tRNA processing"/>
    <property type="evidence" value="ECO:0007669"/>
    <property type="project" value="UniProtKB-KW"/>
</dbReference>
<evidence type="ECO:0000256" key="7">
    <source>
        <dbReference type="ARBA" id="ARBA00022801"/>
    </source>
</evidence>
<evidence type="ECO:0000256" key="8">
    <source>
        <dbReference type="ARBA" id="ARBA00022884"/>
    </source>
</evidence>
<keyword evidence="6 9" id="KW-0255">Endonuclease</keyword>
<keyword evidence="9" id="KW-0460">Magnesium</keyword>
<dbReference type="GO" id="GO:0006364">
    <property type="term" value="P:rRNA processing"/>
    <property type="evidence" value="ECO:0007669"/>
    <property type="project" value="UniProtKB-UniRule"/>
</dbReference>
<evidence type="ECO:0000256" key="2">
    <source>
        <dbReference type="ARBA" id="ARBA00010183"/>
    </source>
</evidence>
<dbReference type="Proteomes" id="UP000035159">
    <property type="component" value="Chromosome"/>
</dbReference>
<dbReference type="SMART" id="SM00358">
    <property type="entry name" value="DSRM"/>
    <property type="match status" value="1"/>
</dbReference>
<keyword evidence="13" id="KW-1185">Reference proteome</keyword>
<keyword evidence="7 9" id="KW-0378">Hydrolase</keyword>
<comment type="similarity">
    <text evidence="2">Belongs to the ribonuclease III family.</text>
</comment>
<feature type="domain" description="RNase III" evidence="11">
    <location>
        <begin position="9"/>
        <end position="137"/>
    </location>
</feature>
<reference evidence="12 13" key="1">
    <citation type="submission" date="2015-04" db="EMBL/GenBank/DDBJ databases">
        <title>Complete Genome Sequence of Kosmotoga pacifica SLHLJ1.</title>
        <authorList>
            <person name="Jiang L.J."/>
            <person name="Shao Z.Z."/>
            <person name="Jebbar M."/>
        </authorList>
    </citation>
    <scope>NUCLEOTIDE SEQUENCE [LARGE SCALE GENOMIC DNA]</scope>
    <source>
        <strain evidence="12 13">SLHLJ1</strain>
    </source>
</reference>
<dbReference type="GO" id="GO:0004525">
    <property type="term" value="F:ribonuclease III activity"/>
    <property type="evidence" value="ECO:0007669"/>
    <property type="project" value="UniProtKB-UniRule"/>
</dbReference>
<dbReference type="InterPro" id="IPR036389">
    <property type="entry name" value="RNase_III_sf"/>
</dbReference>
<keyword evidence="9" id="KW-0699">rRNA-binding</keyword>
<keyword evidence="9" id="KW-0963">Cytoplasm</keyword>
<feature type="binding site" evidence="9">
    <location>
        <position position="123"/>
    </location>
    <ligand>
        <name>Mg(2+)</name>
        <dbReference type="ChEBI" id="CHEBI:18420"/>
    </ligand>
</feature>
<dbReference type="GO" id="GO:0010468">
    <property type="term" value="P:regulation of gene expression"/>
    <property type="evidence" value="ECO:0007669"/>
    <property type="project" value="TreeGrafter"/>
</dbReference>
<dbReference type="SUPFAM" id="SSF54768">
    <property type="entry name" value="dsRNA-binding domain-like"/>
    <property type="match status" value="1"/>
</dbReference>
<comment type="function">
    <text evidence="9">Digests double-stranded RNA. Involved in the processing of primary rRNA transcript to yield the immediate precursors to the large and small rRNAs (23S and 16S). Processes some mRNAs, and tRNAs when they are encoded in the rRNA operon. Processes pre-crRNA and tracrRNA of type II CRISPR loci if present in the organism.</text>
</comment>
<keyword evidence="9" id="KW-0819">tRNA processing</keyword>
<dbReference type="AlphaFoldDB" id="A0A0G2Z6X5"/>
<proteinExistence type="inferred from homology"/>
<dbReference type="FunFam" id="1.10.1520.10:FF:000001">
    <property type="entry name" value="Ribonuclease 3"/>
    <property type="match status" value="1"/>
</dbReference>
<evidence type="ECO:0000256" key="3">
    <source>
        <dbReference type="ARBA" id="ARBA00022552"/>
    </source>
</evidence>
<organism evidence="12 13">
    <name type="scientific">Kosmotoga pacifica</name>
    <dbReference type="NCBI Taxonomy" id="1330330"/>
    <lineage>
        <taxon>Bacteria</taxon>
        <taxon>Thermotogati</taxon>
        <taxon>Thermotogota</taxon>
        <taxon>Thermotogae</taxon>
        <taxon>Kosmotogales</taxon>
        <taxon>Kosmotogaceae</taxon>
        <taxon>Kosmotoga</taxon>
    </lineage>
</organism>
<evidence type="ECO:0000256" key="5">
    <source>
        <dbReference type="ARBA" id="ARBA00022722"/>
    </source>
</evidence>
<dbReference type="EMBL" id="CP011232">
    <property type="protein sequence ID" value="AKI97312.1"/>
    <property type="molecule type" value="Genomic_DNA"/>
</dbReference>
<dbReference type="Pfam" id="PF00035">
    <property type="entry name" value="dsrm"/>
    <property type="match status" value="1"/>
</dbReference>
<dbReference type="Gene3D" id="3.30.160.20">
    <property type="match status" value="1"/>
</dbReference>
<comment type="cofactor">
    <cofactor evidence="9">
        <name>Mg(2+)</name>
        <dbReference type="ChEBI" id="CHEBI:18420"/>
    </cofactor>
</comment>
<accession>A0A0G2Z6X5</accession>
<dbReference type="STRING" id="1330330.IX53_05200"/>
<evidence type="ECO:0000256" key="6">
    <source>
        <dbReference type="ARBA" id="ARBA00022759"/>
    </source>
</evidence>
<keyword evidence="5 9" id="KW-0540">Nuclease</keyword>
<keyword evidence="4 9" id="KW-0507">mRNA processing</keyword>
<feature type="domain" description="DRBM" evidence="10">
    <location>
        <begin position="164"/>
        <end position="230"/>
    </location>
</feature>
<dbReference type="PROSITE" id="PS00517">
    <property type="entry name" value="RNASE_3_1"/>
    <property type="match status" value="1"/>
</dbReference>
<comment type="subunit">
    <text evidence="9">Homodimer.</text>
</comment>
<dbReference type="GO" id="GO:0003725">
    <property type="term" value="F:double-stranded RNA binding"/>
    <property type="evidence" value="ECO:0007669"/>
    <property type="project" value="TreeGrafter"/>
</dbReference>
<keyword evidence="9" id="KW-0479">Metal-binding</keyword>
<dbReference type="GO" id="GO:0046872">
    <property type="term" value="F:metal ion binding"/>
    <property type="evidence" value="ECO:0007669"/>
    <property type="project" value="UniProtKB-KW"/>
</dbReference>
<dbReference type="InterPro" id="IPR014720">
    <property type="entry name" value="dsRBD_dom"/>
</dbReference>
<dbReference type="CDD" id="cd10845">
    <property type="entry name" value="DSRM_RNAse_III_family"/>
    <property type="match status" value="1"/>
</dbReference>
<evidence type="ECO:0000256" key="4">
    <source>
        <dbReference type="ARBA" id="ARBA00022664"/>
    </source>
</evidence>
<name>A0A0G2Z6X5_9BACT</name>
<dbReference type="GO" id="GO:0019843">
    <property type="term" value="F:rRNA binding"/>
    <property type="evidence" value="ECO:0007669"/>
    <property type="project" value="UniProtKB-KW"/>
</dbReference>
<dbReference type="EC" id="3.1.26.3" evidence="9"/>
<keyword evidence="3 9" id="KW-0698">rRNA processing</keyword>
<dbReference type="SMART" id="SM00535">
    <property type="entry name" value="RIBOc"/>
    <property type="match status" value="1"/>
</dbReference>
<evidence type="ECO:0000259" key="11">
    <source>
        <dbReference type="PROSITE" id="PS50142"/>
    </source>
</evidence>
<dbReference type="NCBIfam" id="TIGR02191">
    <property type="entry name" value="RNaseIII"/>
    <property type="match status" value="1"/>
</dbReference>
<dbReference type="CDD" id="cd00593">
    <property type="entry name" value="RIBOc"/>
    <property type="match status" value="1"/>
</dbReference>
<feature type="binding site" evidence="9">
    <location>
        <position position="126"/>
    </location>
    <ligand>
        <name>Mg(2+)</name>
        <dbReference type="ChEBI" id="CHEBI:18420"/>
    </ligand>
</feature>
<evidence type="ECO:0000313" key="12">
    <source>
        <dbReference type="EMBL" id="AKI97312.1"/>
    </source>
</evidence>
<dbReference type="OrthoDB" id="9805026at2"/>
<evidence type="ECO:0000259" key="10">
    <source>
        <dbReference type="PROSITE" id="PS50137"/>
    </source>
</evidence>
<feature type="active site" evidence="9">
    <location>
        <position position="126"/>
    </location>
</feature>
<dbReference type="RefSeq" id="WP_047754446.1">
    <property type="nucleotide sequence ID" value="NZ_CAJUHA010000008.1"/>
</dbReference>
<dbReference type="Pfam" id="PF14622">
    <property type="entry name" value="Ribonucleas_3_3"/>
    <property type="match status" value="1"/>
</dbReference>
<dbReference type="PROSITE" id="PS50142">
    <property type="entry name" value="RNASE_3_2"/>
    <property type="match status" value="1"/>
</dbReference>
<evidence type="ECO:0000313" key="13">
    <source>
        <dbReference type="Proteomes" id="UP000035159"/>
    </source>
</evidence>
<dbReference type="Gene3D" id="1.10.1520.10">
    <property type="entry name" value="Ribonuclease III domain"/>
    <property type="match status" value="1"/>
</dbReference>
<dbReference type="InterPro" id="IPR011907">
    <property type="entry name" value="RNase_III"/>
</dbReference>
<feature type="active site" evidence="9">
    <location>
        <position position="55"/>
    </location>
</feature>
<dbReference type="KEGG" id="kpf:IX53_05200"/>
<evidence type="ECO:0000256" key="9">
    <source>
        <dbReference type="HAMAP-Rule" id="MF_00104"/>
    </source>
</evidence>
<dbReference type="GO" id="GO:0005737">
    <property type="term" value="C:cytoplasm"/>
    <property type="evidence" value="ECO:0007669"/>
    <property type="project" value="UniProtKB-SubCell"/>
</dbReference>
<dbReference type="PATRIC" id="fig|1330330.3.peg.1043"/>
<dbReference type="PROSITE" id="PS50137">
    <property type="entry name" value="DS_RBD"/>
    <property type="match status" value="1"/>
</dbReference>
<sequence>MNEAINERVEKFIRILEIDSIDSELLMRALCHSSFANENPELQLESNERLEFLGDAVLDLALADILFTEYSLNEGKMSKIRSAVASEIILSVAARELQLGEYLLLGKGEENSGGRTKDSLLADAFEAVTAAIYLSGGLERARKFVKRMLKKYIDKALSGELVMDYKTTLQEYTQRTFGTRPVYISRKNQQKDDFLVEVFLNGEYMGFGIGKTKKRAEQQAAKTVYERLVKGEKGEDENA</sequence>
<dbReference type="InterPro" id="IPR000999">
    <property type="entry name" value="RNase_III_dom"/>
</dbReference>
<feature type="binding site" evidence="9">
    <location>
        <position position="51"/>
    </location>
    <ligand>
        <name>Mg(2+)</name>
        <dbReference type="ChEBI" id="CHEBI:18420"/>
    </ligand>
</feature>